<dbReference type="PANTHER" id="PTHR45740">
    <property type="entry name" value="POLY [ADP-RIBOSE] POLYMERASE"/>
    <property type="match status" value="1"/>
</dbReference>
<keyword evidence="1" id="KW-0328">Glycosyltransferase</keyword>
<dbReference type="InterPro" id="IPR012317">
    <property type="entry name" value="Poly(ADP-ribose)pol_cat_dom"/>
</dbReference>
<dbReference type="SUPFAM" id="SSF56399">
    <property type="entry name" value="ADP-ribosylation"/>
    <property type="match status" value="1"/>
</dbReference>
<evidence type="ECO:0000259" key="3">
    <source>
        <dbReference type="PROSITE" id="PS51059"/>
    </source>
</evidence>
<gene>
    <name evidence="4" type="ORF">PGLA2088_LOCUS20203</name>
</gene>
<dbReference type="GO" id="GO:1990404">
    <property type="term" value="F:NAD+-protein mono-ADP-ribosyltransferase activity"/>
    <property type="evidence" value="ECO:0007669"/>
    <property type="project" value="TreeGrafter"/>
</dbReference>
<dbReference type="Gene3D" id="1.25.40.20">
    <property type="entry name" value="Ankyrin repeat-containing domain"/>
    <property type="match status" value="2"/>
</dbReference>
<feature type="domain" description="PARP catalytic" evidence="3">
    <location>
        <begin position="649"/>
        <end position="897"/>
    </location>
</feature>
<dbReference type="EC" id="2.4.2.-" evidence="1"/>
<dbReference type="GO" id="GO:0005634">
    <property type="term" value="C:nucleus"/>
    <property type="evidence" value="ECO:0007669"/>
    <property type="project" value="TreeGrafter"/>
</dbReference>
<dbReference type="SMART" id="SM00248">
    <property type="entry name" value="ANK"/>
    <property type="match status" value="4"/>
</dbReference>
<evidence type="ECO:0000313" key="5">
    <source>
        <dbReference type="Proteomes" id="UP000626109"/>
    </source>
</evidence>
<proteinExistence type="predicted"/>
<dbReference type="PROSITE" id="PS51059">
    <property type="entry name" value="PARP_CATALYTIC"/>
    <property type="match status" value="1"/>
</dbReference>
<dbReference type="InterPro" id="IPR002110">
    <property type="entry name" value="Ankyrin_rpt"/>
</dbReference>
<evidence type="ECO:0000313" key="4">
    <source>
        <dbReference type="EMBL" id="CAE8677137.1"/>
    </source>
</evidence>
<dbReference type="Gene3D" id="3.90.228.10">
    <property type="match status" value="1"/>
</dbReference>
<name>A0A813JFY1_POLGL</name>
<reference evidence="4" key="1">
    <citation type="submission" date="2021-02" db="EMBL/GenBank/DDBJ databases">
        <authorList>
            <person name="Dougan E. K."/>
            <person name="Rhodes N."/>
            <person name="Thang M."/>
            <person name="Chan C."/>
        </authorList>
    </citation>
    <scope>NUCLEOTIDE SEQUENCE</scope>
</reference>
<dbReference type="PANTHER" id="PTHR45740:SF2">
    <property type="entry name" value="POLY [ADP-RIBOSE] POLYMERASE"/>
    <property type="match status" value="1"/>
</dbReference>
<evidence type="ECO:0000256" key="1">
    <source>
        <dbReference type="RuleBase" id="RU362114"/>
    </source>
</evidence>
<comment type="caution">
    <text evidence="4">The sequence shown here is derived from an EMBL/GenBank/DDBJ whole genome shotgun (WGS) entry which is preliminary data.</text>
</comment>
<feature type="region of interest" description="Disordered" evidence="2">
    <location>
        <begin position="387"/>
        <end position="411"/>
    </location>
</feature>
<dbReference type="AlphaFoldDB" id="A0A813JFY1"/>
<dbReference type="InterPro" id="IPR036770">
    <property type="entry name" value="Ankyrin_rpt-contain_sf"/>
</dbReference>
<organism evidence="4 5">
    <name type="scientific">Polarella glacialis</name>
    <name type="common">Dinoflagellate</name>
    <dbReference type="NCBI Taxonomy" id="89957"/>
    <lineage>
        <taxon>Eukaryota</taxon>
        <taxon>Sar</taxon>
        <taxon>Alveolata</taxon>
        <taxon>Dinophyceae</taxon>
        <taxon>Suessiales</taxon>
        <taxon>Suessiaceae</taxon>
        <taxon>Polarella</taxon>
    </lineage>
</organism>
<protein>
    <recommendedName>
        <fullName evidence="1">Poly [ADP-ribose] polymerase</fullName>
        <shortName evidence="1">PARP</shortName>
        <ecNumber evidence="1">2.4.2.-</ecNumber>
    </recommendedName>
</protein>
<dbReference type="Proteomes" id="UP000626109">
    <property type="component" value="Unassembled WGS sequence"/>
</dbReference>
<evidence type="ECO:0000256" key="2">
    <source>
        <dbReference type="SAM" id="MobiDB-lite"/>
    </source>
</evidence>
<keyword evidence="1" id="KW-0808">Transferase</keyword>
<sequence length="897" mass="95826">MGGCTGIPDSPEETLDRLFERAEIGDVNGLKRQLGRTKQMPRSILHVPLATAAANGHIDCLDALLSAGAEKSAVSEAVLASAASGHFKCLQALLLIEAQSGVELLDFARERNPLLLAVEGDHRACAEVLLRTLQARDPTLARAGVVIERAVELGKVWAISLVLGAGAAVTSKSICLALRICPAMERSAAVDCLLGCGRLQLKDPSDFSSANGHDGWRGWTPLHAACALQEPNAGSLVIRLLEARACADMWGRSQEGSQNRQSLPLHYAAANSGNVSCDVLRLLAAAEPSALLQRVGRLPSGLTPAELAYQHACGNTGSSLIAAEACRTLVQLTCAYVVSRRDLLLSSAPSCNMEELLAVTRQTQALAALLKVPGLASGVLGIQSASLPGSHAEGQQSSPDVSTAPSGLGRSTRSLQAADFGFDEDDAEGGARSEELPAESLVVSPRAHRQLAAQVLKPLVAMLKASTAECEARLMDQGRIELEAASFATLHPVVDLGKEDHVLGRADGLEAMFAFIGPALARDWEVLAVFVGAYQAQGDSEEQEAHEEVRQSAKVLEQAVLRRLDWAAAQPSSQDGRAVRYSLCIACNAAATGTPSGLASSDVHGAFRGLHRAVLESPALSFLTSMYASEKLLPEDFNLNRLITEISCHQSSVVLAGGDFLFRRHASPGSDDFAAVEGLLESTFVSVYTKDRGSDAMPVRLGLRRLCRIFHCGIWQEYAQHRKLLAAQVPKLPAGWTEPLRTDISKELGAFFVSTDEDDTVAQANEHWLWHGTTSAGADGIAEGDFRIDFSGSNAGTLFGNGIYLAEASSKSDEYTMPDGMDGLRTLLLCKASLGRVLYVDEHNPDTDRLVAACRPGAGFHSVLGDRAKIRGTYREFVAYDENQVYPAFICEYERIF</sequence>
<dbReference type="SUPFAM" id="SSF48403">
    <property type="entry name" value="Ankyrin repeat"/>
    <property type="match status" value="1"/>
</dbReference>
<dbReference type="GO" id="GO:0003950">
    <property type="term" value="F:NAD+ poly-ADP-ribosyltransferase activity"/>
    <property type="evidence" value="ECO:0007669"/>
    <property type="project" value="UniProtKB-UniRule"/>
</dbReference>
<accession>A0A813JFY1</accession>
<keyword evidence="1" id="KW-0520">NAD</keyword>
<dbReference type="InterPro" id="IPR051712">
    <property type="entry name" value="ARTD-AVP"/>
</dbReference>
<dbReference type="Pfam" id="PF00644">
    <property type="entry name" value="PARP"/>
    <property type="match status" value="1"/>
</dbReference>
<dbReference type="EMBL" id="CAJNNW010025405">
    <property type="protein sequence ID" value="CAE8677137.1"/>
    <property type="molecule type" value="Genomic_DNA"/>
</dbReference>